<dbReference type="Proteomes" id="UP000327013">
    <property type="component" value="Chromosome 7"/>
</dbReference>
<dbReference type="GO" id="GO:0003700">
    <property type="term" value="F:DNA-binding transcription factor activity"/>
    <property type="evidence" value="ECO:0007669"/>
    <property type="project" value="InterPro"/>
</dbReference>
<dbReference type="GO" id="GO:0034605">
    <property type="term" value="P:cellular response to heat"/>
    <property type="evidence" value="ECO:0007669"/>
    <property type="project" value="TreeGrafter"/>
</dbReference>
<feature type="compositionally biased region" description="Basic and acidic residues" evidence="9">
    <location>
        <begin position="1"/>
        <end position="10"/>
    </location>
</feature>
<evidence type="ECO:0000256" key="6">
    <source>
        <dbReference type="ARBA" id="ARBA00023163"/>
    </source>
</evidence>
<reference evidence="12 13" key="1">
    <citation type="submission" date="2019-06" db="EMBL/GenBank/DDBJ databases">
        <title>A chromosomal-level reference genome of Carpinus fangiana (Coryloideae, Betulaceae).</title>
        <authorList>
            <person name="Yang X."/>
            <person name="Wang Z."/>
            <person name="Zhang L."/>
            <person name="Hao G."/>
            <person name="Liu J."/>
            <person name="Yang Y."/>
        </authorList>
    </citation>
    <scope>NUCLEOTIDE SEQUENCE [LARGE SCALE GENOMIC DNA]</scope>
    <source>
        <strain evidence="12">Cfa_2016G</strain>
        <tissue evidence="12">Leaf</tissue>
    </source>
</reference>
<keyword evidence="10" id="KW-0812">Transmembrane</keyword>
<feature type="region of interest" description="Disordered" evidence="9">
    <location>
        <begin position="1"/>
        <end position="32"/>
    </location>
</feature>
<organism evidence="12 13">
    <name type="scientific">Carpinus fangiana</name>
    <dbReference type="NCBI Taxonomy" id="176857"/>
    <lineage>
        <taxon>Eukaryota</taxon>
        <taxon>Viridiplantae</taxon>
        <taxon>Streptophyta</taxon>
        <taxon>Embryophyta</taxon>
        <taxon>Tracheophyta</taxon>
        <taxon>Spermatophyta</taxon>
        <taxon>Magnoliopsida</taxon>
        <taxon>eudicotyledons</taxon>
        <taxon>Gunneridae</taxon>
        <taxon>Pentapetalae</taxon>
        <taxon>rosids</taxon>
        <taxon>fabids</taxon>
        <taxon>Fagales</taxon>
        <taxon>Betulaceae</taxon>
        <taxon>Carpinus</taxon>
    </lineage>
</organism>
<dbReference type="SUPFAM" id="SSF46785">
    <property type="entry name" value="Winged helix' DNA-binding domain"/>
    <property type="match status" value="1"/>
</dbReference>
<dbReference type="PANTHER" id="PTHR10015:SF338">
    <property type="entry name" value="HEAT STRESS TRANSCRIPTION FACTOR A-2"/>
    <property type="match status" value="1"/>
</dbReference>
<comment type="similarity">
    <text evidence="8">Belongs to the HSF family. Class A subfamily.</text>
</comment>
<protein>
    <recommendedName>
        <fullName evidence="11">HSF-type DNA-binding domain-containing protein</fullName>
    </recommendedName>
</protein>
<evidence type="ECO:0000256" key="8">
    <source>
        <dbReference type="ARBA" id="ARBA00061350"/>
    </source>
</evidence>
<evidence type="ECO:0000256" key="1">
    <source>
        <dbReference type="ARBA" id="ARBA00004123"/>
    </source>
</evidence>
<feature type="transmembrane region" description="Helical" evidence="10">
    <location>
        <begin position="377"/>
        <end position="397"/>
    </location>
</feature>
<keyword evidence="7" id="KW-0539">Nucleus</keyword>
<accession>A0A5N6RKS1</accession>
<proteinExistence type="inferred from homology"/>
<evidence type="ECO:0000256" key="4">
    <source>
        <dbReference type="ARBA" id="ARBA00023016"/>
    </source>
</evidence>
<dbReference type="GO" id="GO:0006357">
    <property type="term" value="P:regulation of transcription by RNA polymerase II"/>
    <property type="evidence" value="ECO:0007669"/>
    <property type="project" value="TreeGrafter"/>
</dbReference>
<evidence type="ECO:0000256" key="9">
    <source>
        <dbReference type="SAM" id="MobiDB-lite"/>
    </source>
</evidence>
<evidence type="ECO:0000313" key="13">
    <source>
        <dbReference type="Proteomes" id="UP000327013"/>
    </source>
</evidence>
<comment type="subcellular location">
    <subcellularLocation>
        <location evidence="1">Nucleus</location>
    </subcellularLocation>
</comment>
<dbReference type="InterPro" id="IPR036388">
    <property type="entry name" value="WH-like_DNA-bd_sf"/>
</dbReference>
<keyword evidence="2" id="KW-0597">Phosphoprotein</keyword>
<dbReference type="Gene3D" id="1.10.10.10">
    <property type="entry name" value="Winged helix-like DNA-binding domain superfamily/Winged helix DNA-binding domain"/>
    <property type="match status" value="1"/>
</dbReference>
<dbReference type="EMBL" id="CM017327">
    <property type="protein sequence ID" value="KAE8100034.1"/>
    <property type="molecule type" value="Genomic_DNA"/>
</dbReference>
<keyword evidence="5" id="KW-0238">DNA-binding</keyword>
<dbReference type="PRINTS" id="PR00056">
    <property type="entry name" value="HSFDOMAIN"/>
</dbReference>
<dbReference type="PANTHER" id="PTHR10015">
    <property type="entry name" value="HEAT SHOCK TRANSCRIPTION FACTOR"/>
    <property type="match status" value="1"/>
</dbReference>
<feature type="domain" description="HSF-type DNA-binding" evidence="11">
    <location>
        <begin position="80"/>
        <end position="104"/>
    </location>
</feature>
<dbReference type="Pfam" id="PF00447">
    <property type="entry name" value="HSF_DNA-bind"/>
    <property type="match status" value="1"/>
</dbReference>
<name>A0A5N6RKS1_9ROSI</name>
<evidence type="ECO:0000256" key="5">
    <source>
        <dbReference type="ARBA" id="ARBA00023125"/>
    </source>
</evidence>
<evidence type="ECO:0000256" key="2">
    <source>
        <dbReference type="ARBA" id="ARBA00022553"/>
    </source>
</evidence>
<keyword evidence="6" id="KW-0804">Transcription</keyword>
<dbReference type="InterPro" id="IPR036390">
    <property type="entry name" value="WH_DNA-bd_sf"/>
</dbReference>
<keyword evidence="10" id="KW-0472">Membrane</keyword>
<dbReference type="GO" id="GO:0005634">
    <property type="term" value="C:nucleus"/>
    <property type="evidence" value="ECO:0007669"/>
    <property type="project" value="UniProtKB-SubCell"/>
</dbReference>
<dbReference type="InterPro" id="IPR000232">
    <property type="entry name" value="HSF_DNA-bd"/>
</dbReference>
<evidence type="ECO:0000256" key="3">
    <source>
        <dbReference type="ARBA" id="ARBA00023015"/>
    </source>
</evidence>
<sequence>MEGVRVKEEESVTCVGGSSSSSSSFSPQPMEGLHEVGPPPFLTKTFEMVEDPSTDSIVSWSGARNSFIVWDPNKFSTILLPRHFKHSNFSSFIRQLNTYGFRKVDPDRWEFANEGFLAGQRHLLKTIKRRRQVSHGMQQGGGGGGGSWVEVGQYGLEGDLERLKRDRSLLMAEIVRLRQQQQNSRVKMVSMENRLQTTERKQQQIMTFLAKALSNPSFIQHFAQRTEFRGVEIGRKRRLTTGPSVESSPDVMSLETGSGQVVGYACQDQGELATMESEIETFFSAALDNESSSDIKDPIESLVPPTTNGCNLDFANETIWEELLNDDLIAVDPVKEAVAGDQSEIDLGVDYLFAKPADWGEDLQGLMDQMGHLRHDVYFGLVFAALYSYMLCLYRYVVSHEAGMKRVVRRPAAFVLHLRTGQQEP</sequence>
<evidence type="ECO:0000313" key="12">
    <source>
        <dbReference type="EMBL" id="KAE8100034.1"/>
    </source>
</evidence>
<keyword evidence="13" id="KW-1185">Reference proteome</keyword>
<dbReference type="FunFam" id="1.10.10.10:FF:000057">
    <property type="entry name" value="Heat shock transcription factor 1"/>
    <property type="match status" value="1"/>
</dbReference>
<gene>
    <name evidence="12" type="ORF">FH972_017967</name>
</gene>
<dbReference type="GO" id="GO:0000978">
    <property type="term" value="F:RNA polymerase II cis-regulatory region sequence-specific DNA binding"/>
    <property type="evidence" value="ECO:0007669"/>
    <property type="project" value="TreeGrafter"/>
</dbReference>
<dbReference type="SMART" id="SM00415">
    <property type="entry name" value="HSF"/>
    <property type="match status" value="1"/>
</dbReference>
<keyword evidence="10" id="KW-1133">Transmembrane helix</keyword>
<evidence type="ECO:0000256" key="7">
    <source>
        <dbReference type="ARBA" id="ARBA00023242"/>
    </source>
</evidence>
<dbReference type="OrthoDB" id="60033at2759"/>
<keyword evidence="4" id="KW-0346">Stress response</keyword>
<dbReference type="AlphaFoldDB" id="A0A5N6RKS1"/>
<keyword evidence="3" id="KW-0805">Transcription regulation</keyword>
<evidence type="ECO:0000256" key="10">
    <source>
        <dbReference type="SAM" id="Phobius"/>
    </source>
</evidence>
<dbReference type="PROSITE" id="PS00434">
    <property type="entry name" value="HSF_DOMAIN"/>
    <property type="match status" value="1"/>
</dbReference>
<evidence type="ECO:0000259" key="11">
    <source>
        <dbReference type="PROSITE" id="PS00434"/>
    </source>
</evidence>